<name>A0A3B1AJG8_9ZZZZ</name>
<reference evidence="1" key="1">
    <citation type="submission" date="2018-06" db="EMBL/GenBank/DDBJ databases">
        <authorList>
            <person name="Zhirakovskaya E."/>
        </authorList>
    </citation>
    <scope>NUCLEOTIDE SEQUENCE</scope>
</reference>
<dbReference type="AlphaFoldDB" id="A0A3B1AJG8"/>
<proteinExistence type="predicted"/>
<feature type="non-terminal residue" evidence="1">
    <location>
        <position position="678"/>
    </location>
</feature>
<accession>A0A3B1AJG8</accession>
<gene>
    <name evidence="1" type="ORF">MNBD_GAMMA20-1575</name>
</gene>
<sequence length="678" mass="77073">MSALRDEIQEDERHTDYQEGHWKVVDRRSTWRKFGGRMFDAHLDVFKSCAIEVLGEVDPQFELAPEERYAAAVHGKILRHSKGLRKGIAQTIALLGNEGDALKNCSHGKVKGTAILIVRELFENNDWRIWASINNLLPTIAEGAPSVFLDAVQNALLCDELPLDELFKQEGGGTFGSTYLSGLLWALEGLAWSEDYLVRVATLLADLAARDPGGQWSNRPDNSLVSILLPWYPQTLAPFEKRLACLKAIRNEHPDVAWRVLVKLLPSQRQTTPGTHKSSWFLEVADDWKPTLTHAQYREQVAQYAEMAVEMASTDFNRLTDLVDYLDNLPQQAFDKVISLLSSGGIVALDEEKRLPIWSRLTRFSRKHRRYQDAQWALPLDVLERLDEVSGALAPKSPEGLYQHLFTNHDFDLYEKDGDWEEQSRLLEEKRQQAVLELWDGANLERVLAFTQIVDSPYRVGWAFANVADESAESTLLPDMLDHERTIDALLSAVSSDEPRNTLNQHHVLELIKALQEDPTTNPDTLFRVEWAYVALLDGHGDVRPKFLEKRLASDPDFFCEVIRLIYRPKGSEEPQAIDEETKAIATNAWRLLHEWKSPPGLRDDSSFASEEFIAWLDRVRELCGESGHLEVAMIKVGEVLFYCPEDLDGLWINEDVAKELNASDAGDMRDGFRTEVY</sequence>
<evidence type="ECO:0000313" key="1">
    <source>
        <dbReference type="EMBL" id="VAX00163.1"/>
    </source>
</evidence>
<protein>
    <submittedName>
        <fullName evidence="1">Uncharacterized protein</fullName>
    </submittedName>
</protein>
<organism evidence="1">
    <name type="scientific">hydrothermal vent metagenome</name>
    <dbReference type="NCBI Taxonomy" id="652676"/>
    <lineage>
        <taxon>unclassified sequences</taxon>
        <taxon>metagenomes</taxon>
        <taxon>ecological metagenomes</taxon>
    </lineage>
</organism>
<dbReference type="EMBL" id="UOFU01000195">
    <property type="protein sequence ID" value="VAX00163.1"/>
    <property type="molecule type" value="Genomic_DNA"/>
</dbReference>